<feature type="signal peptide" evidence="1">
    <location>
        <begin position="1"/>
        <end position="27"/>
    </location>
</feature>
<dbReference type="InterPro" id="IPR010865">
    <property type="entry name" value="DUF1499"/>
</dbReference>
<reference evidence="2" key="1">
    <citation type="submission" date="2021-05" db="EMBL/GenBank/DDBJ databases">
        <authorList>
            <person name="Pietrasiak N."/>
            <person name="Ward R."/>
            <person name="Stajich J.E."/>
            <person name="Kurbessoian T."/>
        </authorList>
    </citation>
    <scope>NUCLEOTIDE SEQUENCE</scope>
    <source>
        <strain evidence="2">GSE-TBD4-15B</strain>
    </source>
</reference>
<dbReference type="Pfam" id="PF07386">
    <property type="entry name" value="DUF1499"/>
    <property type="match status" value="1"/>
</dbReference>
<evidence type="ECO:0000313" key="2">
    <source>
        <dbReference type="EMBL" id="MBW4465600.1"/>
    </source>
</evidence>
<dbReference type="Proteomes" id="UP000707356">
    <property type="component" value="Unassembled WGS sequence"/>
</dbReference>
<feature type="chain" id="PRO_5037558240" evidence="1">
    <location>
        <begin position="28"/>
        <end position="186"/>
    </location>
</feature>
<proteinExistence type="predicted"/>
<gene>
    <name evidence="2" type="ORF">KME07_09190</name>
</gene>
<reference evidence="2" key="2">
    <citation type="journal article" date="2022" name="Microbiol. Resour. Announc.">
        <title>Metagenome Sequencing to Explore Phylogenomics of Terrestrial Cyanobacteria.</title>
        <authorList>
            <person name="Ward R.D."/>
            <person name="Stajich J.E."/>
            <person name="Johansen J.R."/>
            <person name="Huntemann M."/>
            <person name="Clum A."/>
            <person name="Foster B."/>
            <person name="Foster B."/>
            <person name="Roux S."/>
            <person name="Palaniappan K."/>
            <person name="Varghese N."/>
            <person name="Mukherjee S."/>
            <person name="Reddy T.B.K."/>
            <person name="Daum C."/>
            <person name="Copeland A."/>
            <person name="Chen I.A."/>
            <person name="Ivanova N.N."/>
            <person name="Kyrpides N.C."/>
            <person name="Shapiro N."/>
            <person name="Eloe-Fadrosh E.A."/>
            <person name="Pietrasiak N."/>
        </authorList>
    </citation>
    <scope>NUCLEOTIDE SEQUENCE</scope>
    <source>
        <strain evidence="2">GSE-TBD4-15B</strain>
    </source>
</reference>
<accession>A0A951U4F7</accession>
<sequence length="186" mass="20133">MVQSGFSLMMAVVLTLCCWWGAAPASAQPVTLNMPTTLLTGEIAMGSKSLFSFSGKRPENLGVKNSKLAVCPNTPNCVSSQMPDSDAEHKINPLAYNSAPAEALAKLKSIITSMERSEIISETGDYIYAEFASALMGYVDDVEFYVDPSQPNQIQVRSASRLGQSDLGVNRKRIEEIRSKLSSMDA</sequence>
<dbReference type="AlphaFoldDB" id="A0A951U4F7"/>
<keyword evidence="1" id="KW-0732">Signal</keyword>
<protein>
    <submittedName>
        <fullName evidence="2">DUF1499 domain-containing protein</fullName>
    </submittedName>
</protein>
<dbReference type="EMBL" id="JAHHHV010000051">
    <property type="protein sequence ID" value="MBW4465600.1"/>
    <property type="molecule type" value="Genomic_DNA"/>
</dbReference>
<dbReference type="PANTHER" id="PTHR34801:SF6">
    <property type="entry name" value="SLL1620 PROTEIN"/>
    <property type="match status" value="1"/>
</dbReference>
<name>A0A951U4F7_9CYAN</name>
<comment type="caution">
    <text evidence="2">The sequence shown here is derived from an EMBL/GenBank/DDBJ whole genome shotgun (WGS) entry which is preliminary data.</text>
</comment>
<evidence type="ECO:0000313" key="3">
    <source>
        <dbReference type="Proteomes" id="UP000707356"/>
    </source>
</evidence>
<dbReference type="PANTHER" id="PTHR34801">
    <property type="entry name" value="EXPRESSED PROTEIN"/>
    <property type="match status" value="1"/>
</dbReference>
<evidence type="ECO:0000256" key="1">
    <source>
        <dbReference type="SAM" id="SignalP"/>
    </source>
</evidence>
<organism evidence="2 3">
    <name type="scientific">Pegethrix bostrychoides GSE-TBD4-15B</name>
    <dbReference type="NCBI Taxonomy" id="2839662"/>
    <lineage>
        <taxon>Bacteria</taxon>
        <taxon>Bacillati</taxon>
        <taxon>Cyanobacteriota</taxon>
        <taxon>Cyanophyceae</taxon>
        <taxon>Oculatellales</taxon>
        <taxon>Oculatellaceae</taxon>
        <taxon>Pegethrix</taxon>
    </lineage>
</organism>